<evidence type="ECO:0000313" key="1">
    <source>
        <dbReference type="EMBL" id="EGZ18845.1"/>
    </source>
</evidence>
<organism evidence="1 2">
    <name type="scientific">Phytophthora sojae (strain P6497)</name>
    <name type="common">Soybean stem and root rot agent</name>
    <name type="synonym">Phytophthora megasperma f. sp. glycines</name>
    <dbReference type="NCBI Taxonomy" id="1094619"/>
    <lineage>
        <taxon>Eukaryota</taxon>
        <taxon>Sar</taxon>
        <taxon>Stramenopiles</taxon>
        <taxon>Oomycota</taxon>
        <taxon>Peronosporomycetes</taxon>
        <taxon>Peronosporales</taxon>
        <taxon>Peronosporaceae</taxon>
        <taxon>Phytophthora</taxon>
    </lineage>
</organism>
<name>G4ZJI0_PHYSP</name>
<dbReference type="InParanoid" id="G4ZJI0"/>
<protein>
    <submittedName>
        <fullName evidence="1">Uncharacterized protein</fullName>
    </submittedName>
</protein>
<dbReference type="EMBL" id="JH159154">
    <property type="protein sequence ID" value="EGZ18845.1"/>
    <property type="molecule type" value="Genomic_DNA"/>
</dbReference>
<keyword evidence="2" id="KW-1185">Reference proteome</keyword>
<accession>G4ZJI0</accession>
<gene>
    <name evidence="1" type="ORF">PHYSODRAFT_501588</name>
</gene>
<proteinExistence type="predicted"/>
<dbReference type="KEGG" id="psoj:PHYSODRAFT_501588"/>
<dbReference type="Proteomes" id="UP000002640">
    <property type="component" value="Unassembled WGS sequence"/>
</dbReference>
<dbReference type="GeneID" id="20657994"/>
<sequence>MQTAELQALVLTRWAQKVAGQQEGGGEVGVTTKDFLFNQSVYSAEETTRLRQVCEKTYGKYSKGAFREGTEDEWRIVQGLVEGTVICRRLPQFFNRIMRTEDKLRIIGTVRAQVEGLLIMDLDGELPVKEAFQSTKSLQESISIAAMNHSTNNQRLWGLLAAVKTISYNAAKHEIHFYFFTREAACRFDGLEVTFHRTTHKLVNAHPVGRRTPGANVWDLQYEEDGALISTASEYVVILRDVTRNMDLGRLHAFLKHVLRVPFVFEDLDRSGPQSSTSMAWK</sequence>
<dbReference type="AlphaFoldDB" id="G4ZJI0"/>
<evidence type="ECO:0000313" key="2">
    <source>
        <dbReference type="Proteomes" id="UP000002640"/>
    </source>
</evidence>
<reference evidence="1 2" key="1">
    <citation type="journal article" date="2006" name="Science">
        <title>Phytophthora genome sequences uncover evolutionary origins and mechanisms of pathogenesis.</title>
        <authorList>
            <person name="Tyler B.M."/>
            <person name="Tripathy S."/>
            <person name="Zhang X."/>
            <person name="Dehal P."/>
            <person name="Jiang R.H."/>
            <person name="Aerts A."/>
            <person name="Arredondo F.D."/>
            <person name="Baxter L."/>
            <person name="Bensasson D."/>
            <person name="Beynon J.L."/>
            <person name="Chapman J."/>
            <person name="Damasceno C.M."/>
            <person name="Dorrance A.E."/>
            <person name="Dou D."/>
            <person name="Dickerman A.W."/>
            <person name="Dubchak I.L."/>
            <person name="Garbelotto M."/>
            <person name="Gijzen M."/>
            <person name="Gordon S.G."/>
            <person name="Govers F."/>
            <person name="Grunwald N.J."/>
            <person name="Huang W."/>
            <person name="Ivors K.L."/>
            <person name="Jones R.W."/>
            <person name="Kamoun S."/>
            <person name="Krampis K."/>
            <person name="Lamour K.H."/>
            <person name="Lee M.K."/>
            <person name="McDonald W.H."/>
            <person name="Medina M."/>
            <person name="Meijer H.J."/>
            <person name="Nordberg E.K."/>
            <person name="Maclean D.J."/>
            <person name="Ospina-Giraldo M.D."/>
            <person name="Morris P.F."/>
            <person name="Phuntumart V."/>
            <person name="Putnam N.H."/>
            <person name="Rash S."/>
            <person name="Rose J.K."/>
            <person name="Sakihama Y."/>
            <person name="Salamov A.A."/>
            <person name="Savidor A."/>
            <person name="Scheuring C.F."/>
            <person name="Smith B.M."/>
            <person name="Sobral B.W."/>
            <person name="Terry A."/>
            <person name="Torto-Alalibo T.A."/>
            <person name="Win J."/>
            <person name="Xu Z."/>
            <person name="Zhang H."/>
            <person name="Grigoriev I.V."/>
            <person name="Rokhsar D.S."/>
            <person name="Boore J.L."/>
        </authorList>
    </citation>
    <scope>NUCLEOTIDE SEQUENCE [LARGE SCALE GENOMIC DNA]</scope>
    <source>
        <strain evidence="1 2">P6497</strain>
    </source>
</reference>
<dbReference type="RefSeq" id="XP_009527903.1">
    <property type="nucleotide sequence ID" value="XM_009529608.1"/>
</dbReference>